<dbReference type="SUPFAM" id="SSF53474">
    <property type="entry name" value="alpha/beta-Hydrolases"/>
    <property type="match status" value="1"/>
</dbReference>
<organism evidence="2 3">
    <name type="scientific">Pandoraea nosoerga</name>
    <dbReference type="NCBI Taxonomy" id="2508296"/>
    <lineage>
        <taxon>Bacteria</taxon>
        <taxon>Pseudomonadati</taxon>
        <taxon>Pseudomonadota</taxon>
        <taxon>Betaproteobacteria</taxon>
        <taxon>Burkholderiales</taxon>
        <taxon>Burkholderiaceae</taxon>
        <taxon>Pandoraea</taxon>
    </lineage>
</organism>
<dbReference type="Pfam" id="PF00561">
    <property type="entry name" value="Abhydrolase_1"/>
    <property type="match status" value="1"/>
</dbReference>
<dbReference type="InterPro" id="IPR000073">
    <property type="entry name" value="AB_hydrolase_1"/>
</dbReference>
<dbReference type="PRINTS" id="PR00111">
    <property type="entry name" value="ABHYDROLASE"/>
</dbReference>
<dbReference type="PANTHER" id="PTHR43194:SF2">
    <property type="entry name" value="PEROXISOMAL MEMBRANE PROTEIN LPX1"/>
    <property type="match status" value="1"/>
</dbReference>
<reference evidence="2 3" key="1">
    <citation type="submission" date="2019-08" db="EMBL/GenBank/DDBJ databases">
        <authorList>
            <person name="Peeters C."/>
        </authorList>
    </citation>
    <scope>NUCLEOTIDE SEQUENCE [LARGE SCALE GENOMIC DNA]</scope>
    <source>
        <strain evidence="2 3">LMG 31109</strain>
    </source>
</reference>
<dbReference type="RefSeq" id="WP_150556904.1">
    <property type="nucleotide sequence ID" value="NZ_CABPSC010000016.1"/>
</dbReference>
<dbReference type="InterPro" id="IPR029058">
    <property type="entry name" value="AB_hydrolase_fold"/>
</dbReference>
<accession>A0A5E4X5G9</accession>
<proteinExistence type="predicted"/>
<dbReference type="EMBL" id="CABPSC010000016">
    <property type="protein sequence ID" value="VVE31543.1"/>
    <property type="molecule type" value="Genomic_DNA"/>
</dbReference>
<evidence type="ECO:0000313" key="3">
    <source>
        <dbReference type="Proteomes" id="UP000367825"/>
    </source>
</evidence>
<gene>
    <name evidence="2" type="ORF">PNO31109_03658</name>
</gene>
<dbReference type="Gene3D" id="3.40.50.1820">
    <property type="entry name" value="alpha/beta hydrolase"/>
    <property type="match status" value="1"/>
</dbReference>
<sequence length="341" mass="36142">MLIAYLFGCLVIALVAMGFVLRRFTQRVARRAQAAVPPDGQFLDIGAQRVHYVDFGHGPAIVFVHGLCGQLRNFAYLPLAALSRTHRIVLVDRPGSGYSTRSAQSDGDLGAQADAIAGLIDALGLGRPLVVGHSLGGAISLALALDHPQRVGALALIAPLTQPVAEPPAAFRSLAIRRAWWRRWVARTLAVPVGMMTGRAALGYVFAPEAAPKDFLVRGGGVLAYRPDNFEAASVDMLAAERDMPGLAARYGALSVPVDILFGRGDRVLDARVHGQTMPEASPRVRLTLVEGGHMLPVTQPEATMAWVQAAAARMPSASYRDASHAAPAMTVSTHAANDSP</sequence>
<dbReference type="Proteomes" id="UP000367825">
    <property type="component" value="Unassembled WGS sequence"/>
</dbReference>
<evidence type="ECO:0000259" key="1">
    <source>
        <dbReference type="Pfam" id="PF00561"/>
    </source>
</evidence>
<protein>
    <submittedName>
        <fullName evidence="2">Proline iminopeptidase</fullName>
    </submittedName>
</protein>
<dbReference type="InterPro" id="IPR050228">
    <property type="entry name" value="Carboxylesterase_BioH"/>
</dbReference>
<dbReference type="AlphaFoldDB" id="A0A5E4X5G9"/>
<name>A0A5E4X5G9_9BURK</name>
<dbReference type="OrthoDB" id="5853561at2"/>
<evidence type="ECO:0000313" key="2">
    <source>
        <dbReference type="EMBL" id="VVE31543.1"/>
    </source>
</evidence>
<dbReference type="PANTHER" id="PTHR43194">
    <property type="entry name" value="HYDROLASE ALPHA/BETA FOLD FAMILY"/>
    <property type="match status" value="1"/>
</dbReference>
<keyword evidence="3" id="KW-1185">Reference proteome</keyword>
<feature type="domain" description="AB hydrolase-1" evidence="1">
    <location>
        <begin position="59"/>
        <end position="296"/>
    </location>
</feature>